<dbReference type="RefSeq" id="WP_381522638.1">
    <property type="nucleotide sequence ID" value="NZ_JBHULN010000006.1"/>
</dbReference>
<gene>
    <name evidence="4" type="ORF">ACFSUS_11490</name>
</gene>
<proteinExistence type="predicted"/>
<evidence type="ECO:0000259" key="3">
    <source>
        <dbReference type="Pfam" id="PF13439"/>
    </source>
</evidence>
<dbReference type="InterPro" id="IPR001296">
    <property type="entry name" value="Glyco_trans_1"/>
</dbReference>
<feature type="domain" description="Glycosyl transferase family 1" evidence="2">
    <location>
        <begin position="185"/>
        <end position="346"/>
    </location>
</feature>
<evidence type="ECO:0000313" key="4">
    <source>
        <dbReference type="EMBL" id="MFD2571259.1"/>
    </source>
</evidence>
<dbReference type="CDD" id="cd03809">
    <property type="entry name" value="GT4_MtfB-like"/>
    <property type="match status" value="1"/>
</dbReference>
<dbReference type="EMBL" id="JBHULN010000006">
    <property type="protein sequence ID" value="MFD2571259.1"/>
    <property type="molecule type" value="Genomic_DNA"/>
</dbReference>
<dbReference type="SUPFAM" id="SSF53756">
    <property type="entry name" value="UDP-Glycosyltransferase/glycogen phosphorylase"/>
    <property type="match status" value="1"/>
</dbReference>
<evidence type="ECO:0000256" key="1">
    <source>
        <dbReference type="ARBA" id="ARBA00022679"/>
    </source>
</evidence>
<reference evidence="5" key="1">
    <citation type="journal article" date="2019" name="Int. J. Syst. Evol. Microbiol.">
        <title>The Global Catalogue of Microorganisms (GCM) 10K type strain sequencing project: providing services to taxonomists for standard genome sequencing and annotation.</title>
        <authorList>
            <consortium name="The Broad Institute Genomics Platform"/>
            <consortium name="The Broad Institute Genome Sequencing Center for Infectious Disease"/>
            <person name="Wu L."/>
            <person name="Ma J."/>
        </authorList>
    </citation>
    <scope>NUCLEOTIDE SEQUENCE [LARGE SCALE GENOMIC DNA]</scope>
    <source>
        <strain evidence="5">KCTC 42805</strain>
    </source>
</reference>
<sequence length="367" mass="42200">MDIFFDHQTFSLQNFGGISRYYTELVSSINNTNNNQAYISLLFSNNSHLKEAGLKVNSFFPDNHLYKKIQIIYRLNEIYSLHQLKQKKFDVFHATYYDPYFIPYLKGRPFVVTFLDMIHEKFVAQFPGLDDGGVITRQKQFLADRADQIIAISESTKRDVVELLNVEPSKVKVVYLGNSLEPTRPQINNIQSSYPYLLFVGRRERYKNFEGLLRAIYPLLKKHKLKLLCAGGDPFSQEERLLIDSLGVGNFVEQLSINDEILQRLYQQAFAFIFPTLYEGFGIPVLEAFACDCPCIVSNLSSLPEVAGDAALYIDPTSSESINNAVERILNDSELRQGLIRKGRERLTHFSWQRTATETIKVYETIL</sequence>
<organism evidence="4 5">
    <name type="scientific">Spirosoma soli</name>
    <dbReference type="NCBI Taxonomy" id="1770529"/>
    <lineage>
        <taxon>Bacteria</taxon>
        <taxon>Pseudomonadati</taxon>
        <taxon>Bacteroidota</taxon>
        <taxon>Cytophagia</taxon>
        <taxon>Cytophagales</taxon>
        <taxon>Cytophagaceae</taxon>
        <taxon>Spirosoma</taxon>
    </lineage>
</organism>
<dbReference type="PANTHER" id="PTHR46401">
    <property type="entry name" value="GLYCOSYLTRANSFERASE WBBK-RELATED"/>
    <property type="match status" value="1"/>
</dbReference>
<keyword evidence="5" id="KW-1185">Reference proteome</keyword>
<feature type="domain" description="Glycosyltransferase subfamily 4-like N-terminal" evidence="3">
    <location>
        <begin position="16"/>
        <end position="177"/>
    </location>
</feature>
<dbReference type="PANTHER" id="PTHR46401:SF2">
    <property type="entry name" value="GLYCOSYLTRANSFERASE WBBK-RELATED"/>
    <property type="match status" value="1"/>
</dbReference>
<evidence type="ECO:0000259" key="2">
    <source>
        <dbReference type="Pfam" id="PF00534"/>
    </source>
</evidence>
<protein>
    <submittedName>
        <fullName evidence="4">Glycosyltransferase family 4 protein</fullName>
    </submittedName>
</protein>
<dbReference type="Gene3D" id="3.40.50.2000">
    <property type="entry name" value="Glycogen Phosphorylase B"/>
    <property type="match status" value="2"/>
</dbReference>
<accession>A0ABW5M4L4</accession>
<dbReference type="InterPro" id="IPR028098">
    <property type="entry name" value="Glyco_trans_4-like_N"/>
</dbReference>
<comment type="caution">
    <text evidence="4">The sequence shown here is derived from an EMBL/GenBank/DDBJ whole genome shotgun (WGS) entry which is preliminary data.</text>
</comment>
<name>A0ABW5M4L4_9BACT</name>
<evidence type="ECO:0000313" key="5">
    <source>
        <dbReference type="Proteomes" id="UP001597469"/>
    </source>
</evidence>
<dbReference type="Pfam" id="PF00534">
    <property type="entry name" value="Glycos_transf_1"/>
    <property type="match status" value="1"/>
</dbReference>
<keyword evidence="1" id="KW-0808">Transferase</keyword>
<dbReference type="Pfam" id="PF13439">
    <property type="entry name" value="Glyco_transf_4"/>
    <property type="match status" value="1"/>
</dbReference>
<dbReference type="Proteomes" id="UP001597469">
    <property type="component" value="Unassembled WGS sequence"/>
</dbReference>